<reference evidence="2" key="1">
    <citation type="submission" date="2023-08" db="EMBL/GenBank/DDBJ databases">
        <title>Black Yeasts Isolated from many extreme environments.</title>
        <authorList>
            <person name="Coleine C."/>
            <person name="Stajich J.E."/>
            <person name="Selbmann L."/>
        </authorList>
    </citation>
    <scope>NUCLEOTIDE SEQUENCE</scope>
    <source>
        <strain evidence="2">CCFEE 5810</strain>
    </source>
</reference>
<evidence type="ECO:0000313" key="2">
    <source>
        <dbReference type="EMBL" id="KAK5693457.1"/>
    </source>
</evidence>
<evidence type="ECO:0000256" key="1">
    <source>
        <dbReference type="SAM" id="SignalP"/>
    </source>
</evidence>
<proteinExistence type="predicted"/>
<feature type="chain" id="PRO_5042878808" evidence="1">
    <location>
        <begin position="22"/>
        <end position="230"/>
    </location>
</feature>
<gene>
    <name evidence="2" type="ORF">LTR97_010026</name>
</gene>
<sequence length="230" mass="22304">MARLRFALLSIVSLLALTAVAAPDGSPAAPKPAFQADAIAPATVAASPTPISDSDNQLHLQIQADLKKRQASSNATVTSPGGTQTGAFTALDGGIYEVTSISNYVVIVGKTLFPGQDALIGNERVSQGSSGLVANGATVMLTGATSSSASTSSGGGGLSGLPASSSALSQSVESTFVSTSTRSMMAASTISTVVTVASGASTASSAAGAATQTGNALIAAVGGIIGLMVL</sequence>
<comment type="caution">
    <text evidence="2">The sequence shown here is derived from an EMBL/GenBank/DDBJ whole genome shotgun (WGS) entry which is preliminary data.</text>
</comment>
<organism evidence="2 3">
    <name type="scientific">Elasticomyces elasticus</name>
    <dbReference type="NCBI Taxonomy" id="574655"/>
    <lineage>
        <taxon>Eukaryota</taxon>
        <taxon>Fungi</taxon>
        <taxon>Dikarya</taxon>
        <taxon>Ascomycota</taxon>
        <taxon>Pezizomycotina</taxon>
        <taxon>Dothideomycetes</taxon>
        <taxon>Dothideomycetidae</taxon>
        <taxon>Mycosphaerellales</taxon>
        <taxon>Teratosphaeriaceae</taxon>
        <taxon>Elasticomyces</taxon>
    </lineage>
</organism>
<dbReference type="EMBL" id="JAVRQU010000017">
    <property type="protein sequence ID" value="KAK5693457.1"/>
    <property type="molecule type" value="Genomic_DNA"/>
</dbReference>
<dbReference type="Proteomes" id="UP001310594">
    <property type="component" value="Unassembled WGS sequence"/>
</dbReference>
<feature type="signal peptide" evidence="1">
    <location>
        <begin position="1"/>
        <end position="21"/>
    </location>
</feature>
<evidence type="ECO:0000313" key="3">
    <source>
        <dbReference type="Proteomes" id="UP001310594"/>
    </source>
</evidence>
<keyword evidence="1" id="KW-0732">Signal</keyword>
<name>A0AAN7ZRK3_9PEZI</name>
<dbReference type="AlphaFoldDB" id="A0AAN7ZRK3"/>
<accession>A0AAN7ZRK3</accession>
<protein>
    <submittedName>
        <fullName evidence="2">Uncharacterized protein</fullName>
    </submittedName>
</protein>